<sequence length="83" mass="8843">MTCMEITKLYQEAGVPDGVINVVTCSRNEADILLTHPDVNGVSFVGSTSVGLHVLLQSRRSRQARSGTVRSEKPCPGAGRCAN</sequence>
<feature type="domain" description="Aldehyde dehydrogenase" evidence="4">
    <location>
        <begin position="2"/>
        <end position="59"/>
    </location>
</feature>
<gene>
    <name evidence="5" type="primary">mmsA_3</name>
    <name evidence="5" type="ORF">NCTC11685_08091</name>
</gene>
<name>A0A7H4PQQ1_9ENTR</name>
<accession>A0A7H4PQQ1</accession>
<dbReference type="GO" id="GO:0004491">
    <property type="term" value="F:methylmalonate-semialdehyde dehydrogenase (acylating, NAD) activity"/>
    <property type="evidence" value="ECO:0007669"/>
    <property type="project" value="UniProtKB-EC"/>
</dbReference>
<keyword evidence="1 5" id="KW-0560">Oxidoreductase</keyword>
<evidence type="ECO:0000256" key="2">
    <source>
        <dbReference type="ARBA" id="ARBA00023027"/>
    </source>
</evidence>
<dbReference type="EMBL" id="UGMS01000006">
    <property type="protein sequence ID" value="STW80724.1"/>
    <property type="molecule type" value="Genomic_DNA"/>
</dbReference>
<keyword evidence="2" id="KW-0520">NAD</keyword>
<evidence type="ECO:0000256" key="3">
    <source>
        <dbReference type="SAM" id="MobiDB-lite"/>
    </source>
</evidence>
<dbReference type="InterPro" id="IPR016162">
    <property type="entry name" value="Ald_DH_N"/>
</dbReference>
<dbReference type="InterPro" id="IPR016161">
    <property type="entry name" value="Ald_DH/histidinol_DH"/>
</dbReference>
<dbReference type="EC" id="1.2.1.27" evidence="5"/>
<reference evidence="5 6" key="1">
    <citation type="submission" date="2018-06" db="EMBL/GenBank/DDBJ databases">
        <authorList>
            <consortium name="Pathogen Informatics"/>
            <person name="Doyle S."/>
        </authorList>
    </citation>
    <scope>NUCLEOTIDE SEQUENCE [LARGE SCALE GENOMIC DNA]</scope>
    <source>
        <strain evidence="5 6">NCTC11685</strain>
    </source>
</reference>
<dbReference type="Gene3D" id="3.40.605.10">
    <property type="entry name" value="Aldehyde Dehydrogenase, Chain A, domain 1"/>
    <property type="match status" value="1"/>
</dbReference>
<protein>
    <submittedName>
        <fullName evidence="5">Methylmalonate-semialdehyde dehydrogenase</fullName>
        <ecNumber evidence="5">1.2.1.27</ecNumber>
    </submittedName>
</protein>
<evidence type="ECO:0000313" key="5">
    <source>
        <dbReference type="EMBL" id="STW80724.1"/>
    </source>
</evidence>
<feature type="region of interest" description="Disordered" evidence="3">
    <location>
        <begin position="61"/>
        <end position="83"/>
    </location>
</feature>
<dbReference type="Pfam" id="PF00171">
    <property type="entry name" value="Aldedh"/>
    <property type="match status" value="1"/>
</dbReference>
<comment type="caution">
    <text evidence="5">The sequence shown here is derived from an EMBL/GenBank/DDBJ whole genome shotgun (WGS) entry which is preliminary data.</text>
</comment>
<dbReference type="SUPFAM" id="SSF53720">
    <property type="entry name" value="ALDH-like"/>
    <property type="match status" value="1"/>
</dbReference>
<dbReference type="InterPro" id="IPR015590">
    <property type="entry name" value="Aldehyde_DH_dom"/>
</dbReference>
<proteinExistence type="predicted"/>
<dbReference type="PANTHER" id="PTHR11699">
    <property type="entry name" value="ALDEHYDE DEHYDROGENASE-RELATED"/>
    <property type="match status" value="1"/>
</dbReference>
<organism evidence="5 6">
    <name type="scientific">Klebsiella michiganensis</name>
    <dbReference type="NCBI Taxonomy" id="1134687"/>
    <lineage>
        <taxon>Bacteria</taxon>
        <taxon>Pseudomonadati</taxon>
        <taxon>Pseudomonadota</taxon>
        <taxon>Gammaproteobacteria</taxon>
        <taxon>Enterobacterales</taxon>
        <taxon>Enterobacteriaceae</taxon>
        <taxon>Klebsiella/Raoultella group</taxon>
        <taxon>Klebsiella</taxon>
    </lineage>
</organism>
<evidence type="ECO:0000259" key="4">
    <source>
        <dbReference type="Pfam" id="PF00171"/>
    </source>
</evidence>
<dbReference type="Proteomes" id="UP000254863">
    <property type="component" value="Unassembled WGS sequence"/>
</dbReference>
<evidence type="ECO:0000313" key="6">
    <source>
        <dbReference type="Proteomes" id="UP000254863"/>
    </source>
</evidence>
<evidence type="ECO:0000256" key="1">
    <source>
        <dbReference type="ARBA" id="ARBA00023002"/>
    </source>
</evidence>
<dbReference type="AlphaFoldDB" id="A0A7H4PQQ1"/>